<dbReference type="Proteomes" id="UP000177622">
    <property type="component" value="Unassembled WGS sequence"/>
</dbReference>
<dbReference type="EMBL" id="LXJU01000006">
    <property type="protein sequence ID" value="OGE54152.1"/>
    <property type="molecule type" value="Genomic_DNA"/>
</dbReference>
<sequence>MQAWRPRSAGRRRNEVEYSCDSIRGMTGDGTNDSDGICLLRLRGCGQWCTRLEEAVVLEMEKTK</sequence>
<name>A0A1F5LLP5_PENAI</name>
<dbReference type="AlphaFoldDB" id="A0A1F5LLP5"/>
<reference evidence="1 2" key="1">
    <citation type="journal article" date="2016" name="Sci. Rep.">
        <title>Penicillium arizonense, a new, genome sequenced fungal species, reveals a high chemical diversity in secreted metabolites.</title>
        <authorList>
            <person name="Grijseels S."/>
            <person name="Nielsen J.C."/>
            <person name="Randelovic M."/>
            <person name="Nielsen J."/>
            <person name="Nielsen K.F."/>
            <person name="Workman M."/>
            <person name="Frisvad J.C."/>
        </authorList>
    </citation>
    <scope>NUCLEOTIDE SEQUENCE [LARGE SCALE GENOMIC DNA]</scope>
    <source>
        <strain evidence="1 2">CBS 141311</strain>
    </source>
</reference>
<keyword evidence="2" id="KW-1185">Reference proteome</keyword>
<organism evidence="1 2">
    <name type="scientific">Penicillium arizonense</name>
    <dbReference type="NCBI Taxonomy" id="1835702"/>
    <lineage>
        <taxon>Eukaryota</taxon>
        <taxon>Fungi</taxon>
        <taxon>Dikarya</taxon>
        <taxon>Ascomycota</taxon>
        <taxon>Pezizomycotina</taxon>
        <taxon>Eurotiomycetes</taxon>
        <taxon>Eurotiomycetidae</taxon>
        <taxon>Eurotiales</taxon>
        <taxon>Aspergillaceae</taxon>
        <taxon>Penicillium</taxon>
    </lineage>
</organism>
<dbReference type="GeneID" id="34574974"/>
<dbReference type="RefSeq" id="XP_022489589.1">
    <property type="nucleotide sequence ID" value="XM_022630240.1"/>
</dbReference>
<protein>
    <submittedName>
        <fullName evidence="1">Uncharacterized protein</fullName>
    </submittedName>
</protein>
<proteinExistence type="predicted"/>
<gene>
    <name evidence="1" type="ORF">PENARI_c006G03180</name>
</gene>
<accession>A0A1F5LLP5</accession>
<evidence type="ECO:0000313" key="2">
    <source>
        <dbReference type="Proteomes" id="UP000177622"/>
    </source>
</evidence>
<evidence type="ECO:0000313" key="1">
    <source>
        <dbReference type="EMBL" id="OGE54152.1"/>
    </source>
</evidence>
<comment type="caution">
    <text evidence="1">The sequence shown here is derived from an EMBL/GenBank/DDBJ whole genome shotgun (WGS) entry which is preliminary data.</text>
</comment>